<dbReference type="GO" id="GO:0046677">
    <property type="term" value="P:response to antibiotic"/>
    <property type="evidence" value="ECO:0007669"/>
    <property type="project" value="UniProtKB-KW"/>
</dbReference>
<evidence type="ECO:0000256" key="1">
    <source>
        <dbReference type="ARBA" id="ARBA00004202"/>
    </source>
</evidence>
<dbReference type="PANTHER" id="PTHR42711:SF16">
    <property type="entry name" value="ABC TRANSPORTER ATP-BINDING PROTEIN"/>
    <property type="match status" value="1"/>
</dbReference>
<reference evidence="7 8" key="1">
    <citation type="submission" date="2017-02" db="EMBL/GenBank/DDBJ databases">
        <title>Draft genome of Saccharomonospora sp. 154.</title>
        <authorList>
            <person name="Alonso-Carmona G.S."/>
            <person name="De La Haba R."/>
            <person name="Vera-Gargallo B."/>
            <person name="Sandoval-Trujillo A.H."/>
            <person name="Ramirez-Duran N."/>
            <person name="Ventosa A."/>
        </authorList>
    </citation>
    <scope>NUCLEOTIDE SEQUENCE [LARGE SCALE GENOMIC DNA]</scope>
    <source>
        <strain evidence="7 8">LRS4.154</strain>
    </source>
</reference>
<comment type="caution">
    <text evidence="7">The sequence shown here is derived from an EMBL/GenBank/DDBJ whole genome shotgun (WGS) entry which is preliminary data.</text>
</comment>
<proteinExistence type="predicted"/>
<dbReference type="AlphaFoldDB" id="A0A1V9A753"/>
<dbReference type="STRING" id="1962155.B1813_12445"/>
<dbReference type="CDD" id="cd03230">
    <property type="entry name" value="ABC_DR_subfamily_A"/>
    <property type="match status" value="1"/>
</dbReference>
<keyword evidence="5" id="KW-0046">Antibiotic resistance</keyword>
<sequence length="315" mass="34298">MSAIDVVGLHKRYRDTVAVDDVTLSVGRGEIVGLLGRNGAGKSTTVACLAGLRRPDRGTVRVLGLDPRRDRTRIRQVLGVQLQESYLHHALTVRELVRLYRSFYRDGIEPDQIIEAVGLSEQRGTRFEQLSGGQQQRLSIALALVGKPRVALLDELTTGLDPEARRHLWEHVATLRADGVAVLLVSHHMDEVRRLCDRVVLLDRGRVVAEDTPEGLIRQAGLGQRVRFRITDPARTAALDAVLTPLTDVDDIEVAGTQVTVTGRGELLEGVSTALAAAGIAATETRLEQATLDDAFLALTGRPLDDSHTGSEPRS</sequence>
<evidence type="ECO:0000256" key="5">
    <source>
        <dbReference type="ARBA" id="ARBA00023251"/>
    </source>
</evidence>
<keyword evidence="4 7" id="KW-0067">ATP-binding</keyword>
<evidence type="ECO:0000256" key="2">
    <source>
        <dbReference type="ARBA" id="ARBA00022448"/>
    </source>
</evidence>
<dbReference type="Pfam" id="PF00005">
    <property type="entry name" value="ABC_tran"/>
    <property type="match status" value="1"/>
</dbReference>
<dbReference type="Gene3D" id="3.40.50.300">
    <property type="entry name" value="P-loop containing nucleotide triphosphate hydrolases"/>
    <property type="match status" value="1"/>
</dbReference>
<name>A0A1V9A753_SACPI</name>
<organism evidence="7 8">
    <name type="scientific">Saccharomonospora piscinae</name>
    <dbReference type="NCBI Taxonomy" id="687388"/>
    <lineage>
        <taxon>Bacteria</taxon>
        <taxon>Bacillati</taxon>
        <taxon>Actinomycetota</taxon>
        <taxon>Actinomycetes</taxon>
        <taxon>Pseudonocardiales</taxon>
        <taxon>Pseudonocardiaceae</taxon>
        <taxon>Saccharomonospora</taxon>
    </lineage>
</organism>
<protein>
    <submittedName>
        <fullName evidence="7">Multidrug ABC transporter ATP-binding protein</fullName>
    </submittedName>
</protein>
<evidence type="ECO:0000259" key="6">
    <source>
        <dbReference type="PROSITE" id="PS50893"/>
    </source>
</evidence>
<dbReference type="GO" id="GO:0005886">
    <property type="term" value="C:plasma membrane"/>
    <property type="evidence" value="ECO:0007669"/>
    <property type="project" value="UniProtKB-SubCell"/>
</dbReference>
<dbReference type="PROSITE" id="PS00211">
    <property type="entry name" value="ABC_TRANSPORTER_1"/>
    <property type="match status" value="1"/>
</dbReference>
<accession>A0A1V9A753</accession>
<dbReference type="EMBL" id="MWIH01000005">
    <property type="protein sequence ID" value="OQO92923.1"/>
    <property type="molecule type" value="Genomic_DNA"/>
</dbReference>
<dbReference type="PROSITE" id="PS50893">
    <property type="entry name" value="ABC_TRANSPORTER_2"/>
    <property type="match status" value="1"/>
</dbReference>
<keyword evidence="8" id="KW-1185">Reference proteome</keyword>
<dbReference type="Proteomes" id="UP000192591">
    <property type="component" value="Unassembled WGS sequence"/>
</dbReference>
<gene>
    <name evidence="7" type="ORF">B1813_12445</name>
</gene>
<feature type="domain" description="ABC transporter" evidence="6">
    <location>
        <begin position="4"/>
        <end position="229"/>
    </location>
</feature>
<dbReference type="InterPro" id="IPR027417">
    <property type="entry name" value="P-loop_NTPase"/>
</dbReference>
<dbReference type="GO" id="GO:0016887">
    <property type="term" value="F:ATP hydrolysis activity"/>
    <property type="evidence" value="ECO:0007669"/>
    <property type="project" value="InterPro"/>
</dbReference>
<dbReference type="GO" id="GO:0005524">
    <property type="term" value="F:ATP binding"/>
    <property type="evidence" value="ECO:0007669"/>
    <property type="project" value="UniProtKB-KW"/>
</dbReference>
<dbReference type="SMART" id="SM00382">
    <property type="entry name" value="AAA"/>
    <property type="match status" value="1"/>
</dbReference>
<dbReference type="InterPro" id="IPR050763">
    <property type="entry name" value="ABC_transporter_ATP-binding"/>
</dbReference>
<keyword evidence="2" id="KW-0813">Transport</keyword>
<dbReference type="RefSeq" id="WP_081191926.1">
    <property type="nucleotide sequence ID" value="NZ_MWIH01000005.1"/>
</dbReference>
<comment type="subcellular location">
    <subcellularLocation>
        <location evidence="1">Cell membrane</location>
        <topology evidence="1">Peripheral membrane protein</topology>
    </subcellularLocation>
</comment>
<dbReference type="InterPro" id="IPR017871">
    <property type="entry name" value="ABC_transporter-like_CS"/>
</dbReference>
<evidence type="ECO:0000256" key="4">
    <source>
        <dbReference type="ARBA" id="ARBA00022840"/>
    </source>
</evidence>
<dbReference type="InterPro" id="IPR003593">
    <property type="entry name" value="AAA+_ATPase"/>
</dbReference>
<dbReference type="InterPro" id="IPR003439">
    <property type="entry name" value="ABC_transporter-like_ATP-bd"/>
</dbReference>
<evidence type="ECO:0000256" key="3">
    <source>
        <dbReference type="ARBA" id="ARBA00022741"/>
    </source>
</evidence>
<evidence type="ECO:0000313" key="8">
    <source>
        <dbReference type="Proteomes" id="UP000192591"/>
    </source>
</evidence>
<dbReference type="PANTHER" id="PTHR42711">
    <property type="entry name" value="ABC TRANSPORTER ATP-BINDING PROTEIN"/>
    <property type="match status" value="1"/>
</dbReference>
<keyword evidence="3" id="KW-0547">Nucleotide-binding</keyword>
<dbReference type="SUPFAM" id="SSF52540">
    <property type="entry name" value="P-loop containing nucleoside triphosphate hydrolases"/>
    <property type="match status" value="1"/>
</dbReference>
<evidence type="ECO:0000313" key="7">
    <source>
        <dbReference type="EMBL" id="OQO92923.1"/>
    </source>
</evidence>